<name>A0A2W5GCY8_9SPHI</name>
<keyword evidence="8" id="KW-0799">Topoisomerase</keyword>
<evidence type="ECO:0000313" key="14">
    <source>
        <dbReference type="Proteomes" id="UP000249645"/>
    </source>
</evidence>
<evidence type="ECO:0000256" key="8">
    <source>
        <dbReference type="ARBA" id="ARBA00023029"/>
    </source>
</evidence>
<dbReference type="GO" id="GO:0006265">
    <property type="term" value="P:DNA topological change"/>
    <property type="evidence" value="ECO:0007669"/>
    <property type="project" value="InterPro"/>
</dbReference>
<evidence type="ECO:0000256" key="2">
    <source>
        <dbReference type="ARBA" id="ARBA00010708"/>
    </source>
</evidence>
<dbReference type="PROSITE" id="PS00177">
    <property type="entry name" value="TOPOISOMERASE_II"/>
    <property type="match status" value="1"/>
</dbReference>
<evidence type="ECO:0000256" key="5">
    <source>
        <dbReference type="ARBA" id="ARBA00022741"/>
    </source>
</evidence>
<keyword evidence="7" id="KW-0460">Magnesium</keyword>
<evidence type="ECO:0000256" key="3">
    <source>
        <dbReference type="ARBA" id="ARBA00012895"/>
    </source>
</evidence>
<dbReference type="SMART" id="SM00433">
    <property type="entry name" value="TOP2c"/>
    <property type="match status" value="1"/>
</dbReference>
<evidence type="ECO:0000256" key="9">
    <source>
        <dbReference type="ARBA" id="ARBA00023125"/>
    </source>
</evidence>
<dbReference type="EC" id="5.6.2.2" evidence="3"/>
<dbReference type="PRINTS" id="PR01159">
    <property type="entry name" value="DNAGYRASEB"/>
</dbReference>
<evidence type="ECO:0000256" key="6">
    <source>
        <dbReference type="ARBA" id="ARBA00022840"/>
    </source>
</evidence>
<accession>A0A2W5GCY8</accession>
<organism evidence="13 14">
    <name type="scientific">Pseudopedobacter saltans</name>
    <dbReference type="NCBI Taxonomy" id="151895"/>
    <lineage>
        <taxon>Bacteria</taxon>
        <taxon>Pseudomonadati</taxon>
        <taxon>Bacteroidota</taxon>
        <taxon>Sphingobacteriia</taxon>
        <taxon>Sphingobacteriales</taxon>
        <taxon>Sphingobacteriaceae</taxon>
        <taxon>Pseudopedobacter</taxon>
    </lineage>
</organism>
<feature type="domain" description="Toprim" evidence="12">
    <location>
        <begin position="41"/>
        <end position="160"/>
    </location>
</feature>
<comment type="catalytic activity">
    <reaction evidence="1">
        <text>ATP-dependent breakage, passage and rejoining of double-stranded DNA.</text>
        <dbReference type="EC" id="5.6.2.2"/>
    </reaction>
</comment>
<keyword evidence="5" id="KW-0547">Nucleotide-binding</keyword>
<dbReference type="InterPro" id="IPR001241">
    <property type="entry name" value="Topo_IIA"/>
</dbReference>
<comment type="similarity">
    <text evidence="2">Belongs to the type II topoisomerase GyrB family.</text>
</comment>
<keyword evidence="4" id="KW-0479">Metal-binding</keyword>
<feature type="non-terminal residue" evidence="13">
    <location>
        <position position="1"/>
    </location>
</feature>
<sequence>AAQARVAAKNAREKIQRKSALSGSGLPGKLADCSERDPEKCELFLVEGDSAGGTAKQGRDRNTQAIMPLRGKILNVEKAMEHKIYENEEIRNMFAAMGVTIGTPEDPKALNTSKIRYHKLIIMTDADVDGSHIATLILTFIYRYMKTLLELGHVFLAQPPLYLVKKGKEQEYAYNEEQRKELVLKIGKGKDDSVSVQRYKGLGEMNAEQLWQTTMDPSKRTLKQVTLESAASADYVFSMLMGDEVAPRRQFIEENARYAKIDV</sequence>
<dbReference type="InterPro" id="IPR013760">
    <property type="entry name" value="Topo_IIA-like_dom_sf"/>
</dbReference>
<proteinExistence type="inferred from homology"/>
<evidence type="ECO:0000256" key="11">
    <source>
        <dbReference type="SAM" id="MobiDB-lite"/>
    </source>
</evidence>
<dbReference type="EMBL" id="QFOI01000631">
    <property type="protein sequence ID" value="PZP39979.1"/>
    <property type="molecule type" value="Genomic_DNA"/>
</dbReference>
<evidence type="ECO:0000259" key="12">
    <source>
        <dbReference type="PROSITE" id="PS50880"/>
    </source>
</evidence>
<gene>
    <name evidence="13" type="ORF">DI598_19580</name>
</gene>
<dbReference type="AlphaFoldDB" id="A0A2W5GCY8"/>
<keyword evidence="9" id="KW-0238">DNA-binding</keyword>
<dbReference type="PROSITE" id="PS50880">
    <property type="entry name" value="TOPRIM"/>
    <property type="match status" value="1"/>
</dbReference>
<dbReference type="PRINTS" id="PR00418">
    <property type="entry name" value="TPI2FAMILY"/>
</dbReference>
<comment type="caution">
    <text evidence="13">The sequence shown here is derived from an EMBL/GenBank/DDBJ whole genome shotgun (WGS) entry which is preliminary data.</text>
</comment>
<evidence type="ECO:0000256" key="7">
    <source>
        <dbReference type="ARBA" id="ARBA00022842"/>
    </source>
</evidence>
<reference evidence="13 14" key="1">
    <citation type="submission" date="2017-11" db="EMBL/GenBank/DDBJ databases">
        <title>Infants hospitalized years apart are colonized by the same room-sourced microbial strains.</title>
        <authorList>
            <person name="Brooks B."/>
            <person name="Olm M.R."/>
            <person name="Firek B.A."/>
            <person name="Baker R."/>
            <person name="Thomas B.C."/>
            <person name="Morowitz M.J."/>
            <person name="Banfield J.F."/>
        </authorList>
    </citation>
    <scope>NUCLEOTIDE SEQUENCE [LARGE SCALE GENOMIC DNA]</scope>
    <source>
        <strain evidence="13">S2_009_000_R2_76</strain>
    </source>
</reference>
<dbReference type="Proteomes" id="UP000249645">
    <property type="component" value="Unassembled WGS sequence"/>
</dbReference>
<evidence type="ECO:0000256" key="10">
    <source>
        <dbReference type="ARBA" id="ARBA00023235"/>
    </source>
</evidence>
<dbReference type="FunFam" id="3.40.50.670:FF:000002">
    <property type="entry name" value="DNA gyrase subunit B"/>
    <property type="match status" value="1"/>
</dbReference>
<evidence type="ECO:0000256" key="1">
    <source>
        <dbReference type="ARBA" id="ARBA00000185"/>
    </source>
</evidence>
<dbReference type="PANTHER" id="PTHR45866:SF1">
    <property type="entry name" value="DNA GYRASE SUBUNIT B, MITOCHONDRIAL"/>
    <property type="match status" value="1"/>
</dbReference>
<dbReference type="PANTHER" id="PTHR45866">
    <property type="entry name" value="DNA GYRASE/TOPOISOMERASE SUBUNIT B"/>
    <property type="match status" value="1"/>
</dbReference>
<dbReference type="SUPFAM" id="SSF56719">
    <property type="entry name" value="Type II DNA topoisomerase"/>
    <property type="match status" value="1"/>
</dbReference>
<dbReference type="GO" id="GO:0005524">
    <property type="term" value="F:ATP binding"/>
    <property type="evidence" value="ECO:0007669"/>
    <property type="project" value="UniProtKB-KW"/>
</dbReference>
<dbReference type="Gene3D" id="3.40.50.670">
    <property type="match status" value="1"/>
</dbReference>
<protein>
    <recommendedName>
        <fullName evidence="3">DNA topoisomerase (ATP-hydrolyzing)</fullName>
        <ecNumber evidence="3">5.6.2.2</ecNumber>
    </recommendedName>
</protein>
<evidence type="ECO:0000313" key="13">
    <source>
        <dbReference type="EMBL" id="PZP39979.1"/>
    </source>
</evidence>
<dbReference type="Pfam" id="PF01751">
    <property type="entry name" value="Toprim"/>
    <property type="match status" value="1"/>
</dbReference>
<dbReference type="GO" id="GO:0003677">
    <property type="term" value="F:DNA binding"/>
    <property type="evidence" value="ECO:0007669"/>
    <property type="project" value="UniProtKB-KW"/>
</dbReference>
<keyword evidence="10 13" id="KW-0413">Isomerase</keyword>
<dbReference type="InterPro" id="IPR006171">
    <property type="entry name" value="TOPRIM_dom"/>
</dbReference>
<dbReference type="Pfam" id="PF00986">
    <property type="entry name" value="DNA_gyraseB_C"/>
    <property type="match status" value="1"/>
</dbReference>
<dbReference type="GO" id="GO:0046872">
    <property type="term" value="F:metal ion binding"/>
    <property type="evidence" value="ECO:0007669"/>
    <property type="project" value="UniProtKB-KW"/>
</dbReference>
<feature type="region of interest" description="Disordered" evidence="11">
    <location>
        <begin position="1"/>
        <end position="34"/>
    </location>
</feature>
<dbReference type="GO" id="GO:0003918">
    <property type="term" value="F:DNA topoisomerase type II (double strand cut, ATP-hydrolyzing) activity"/>
    <property type="evidence" value="ECO:0007669"/>
    <property type="project" value="UniProtKB-EC"/>
</dbReference>
<evidence type="ECO:0000256" key="4">
    <source>
        <dbReference type="ARBA" id="ARBA00022723"/>
    </source>
</evidence>
<dbReference type="InterPro" id="IPR018522">
    <property type="entry name" value="TopoIIA_CS"/>
</dbReference>
<dbReference type="InterPro" id="IPR000565">
    <property type="entry name" value="Topo_IIA_B"/>
</dbReference>
<dbReference type="InterPro" id="IPR013759">
    <property type="entry name" value="Topo_IIA_B_C"/>
</dbReference>
<keyword evidence="6" id="KW-0067">ATP-binding</keyword>
<dbReference type="InterPro" id="IPR002288">
    <property type="entry name" value="DNA_gyrase_B_C"/>
</dbReference>